<accession>A0A9E8G429</accession>
<keyword evidence="1" id="KW-0175">Coiled coil</keyword>
<dbReference type="EMBL" id="OP765584">
    <property type="protein sequence ID" value="UZT29296.1"/>
    <property type="molecule type" value="Genomic_DNA"/>
</dbReference>
<evidence type="ECO:0000256" key="1">
    <source>
        <dbReference type="SAM" id="Coils"/>
    </source>
</evidence>
<name>A0A9E8G429_9VIRU</name>
<reference evidence="2" key="1">
    <citation type="submission" date="2022-10" db="EMBL/GenBank/DDBJ databases">
        <title>Genomics discovery of giant fungal viruses from subsurface oceanic crustal fluids.</title>
        <authorList>
            <person name="Bhattacharjee A.S."/>
            <person name="Schulz F."/>
            <person name="Woyke T."/>
            <person name="Orcutt B.N."/>
            <person name="Matinez Martinez J."/>
        </authorList>
    </citation>
    <scope>NUCLEOTIDE SEQUENCE</scope>
    <source>
        <strain evidence="2">VSAG1.JdFR</strain>
        <strain evidence="3">VSAG8.JdFR</strain>
    </source>
</reference>
<evidence type="ECO:0000313" key="3">
    <source>
        <dbReference type="EMBL" id="UZT29296.1"/>
    </source>
</evidence>
<proteinExistence type="predicted"/>
<protein>
    <submittedName>
        <fullName evidence="3">Oleate-activated transcription factor 1</fullName>
    </submittedName>
</protein>
<organism evidence="2">
    <name type="scientific">Nucleocytoviricota sp</name>
    <dbReference type="NCBI Taxonomy" id="2809609"/>
    <lineage>
        <taxon>Viruses</taxon>
        <taxon>Varidnaviria</taxon>
        <taxon>Bamfordvirae</taxon>
        <taxon>Nucleocytoviricota</taxon>
    </lineage>
</organism>
<sequence>MTAYKCKTCLQNFYCLFEKCDGCDGCLALDKYGVCEYCNSSPKNVEDLNKIVKGISRNMQDMQETISDLNDMVIALKKEVSELKICK</sequence>
<dbReference type="EMBL" id="OP765507">
    <property type="protein sequence ID" value="UZT28983.1"/>
    <property type="molecule type" value="Genomic_DNA"/>
</dbReference>
<evidence type="ECO:0000313" key="2">
    <source>
        <dbReference type="EMBL" id="UZT28983.1"/>
    </source>
</evidence>
<feature type="coiled-coil region" evidence="1">
    <location>
        <begin position="45"/>
        <end position="79"/>
    </location>
</feature>